<evidence type="ECO:0000313" key="1">
    <source>
        <dbReference type="Proteomes" id="UP000036681"/>
    </source>
</evidence>
<organism evidence="1 2">
    <name type="scientific">Ascaris lumbricoides</name>
    <name type="common">Giant roundworm</name>
    <dbReference type="NCBI Taxonomy" id="6252"/>
    <lineage>
        <taxon>Eukaryota</taxon>
        <taxon>Metazoa</taxon>
        <taxon>Ecdysozoa</taxon>
        <taxon>Nematoda</taxon>
        <taxon>Chromadorea</taxon>
        <taxon>Rhabditida</taxon>
        <taxon>Spirurina</taxon>
        <taxon>Ascaridomorpha</taxon>
        <taxon>Ascaridoidea</taxon>
        <taxon>Ascarididae</taxon>
        <taxon>Ascaris</taxon>
    </lineage>
</organism>
<accession>A0A0M3HKC2</accession>
<reference evidence="2" key="1">
    <citation type="submission" date="2017-02" db="UniProtKB">
        <authorList>
            <consortium name="WormBaseParasite"/>
        </authorList>
    </citation>
    <scope>IDENTIFICATION</scope>
</reference>
<sequence length="48" mass="5705">MGIRRQVLSRLSRRQWMPTSSIFSLSHSKRLRKELLPLGHRKFPCLPC</sequence>
<dbReference type="Proteomes" id="UP000036681">
    <property type="component" value="Unplaced"/>
</dbReference>
<protein>
    <submittedName>
        <fullName evidence="2">Uncharacterized protein</fullName>
    </submittedName>
</protein>
<dbReference type="AlphaFoldDB" id="A0A0M3HKC2"/>
<name>A0A0M3HKC2_ASCLU</name>
<keyword evidence="1" id="KW-1185">Reference proteome</keyword>
<dbReference type="WBParaSite" id="ALUE_0000196701-mRNA-1">
    <property type="protein sequence ID" value="ALUE_0000196701-mRNA-1"/>
    <property type="gene ID" value="ALUE_0000196701"/>
</dbReference>
<evidence type="ECO:0000313" key="2">
    <source>
        <dbReference type="WBParaSite" id="ALUE_0000196701-mRNA-1"/>
    </source>
</evidence>
<proteinExistence type="predicted"/>